<keyword evidence="7 11" id="KW-1133">Transmembrane helix</keyword>
<reference evidence="13" key="2">
    <citation type="submission" date="2024-10" db="UniProtKB">
        <authorList>
            <consortium name="EnsemblProtists"/>
        </authorList>
    </citation>
    <scope>IDENTIFICATION</scope>
</reference>
<dbReference type="RefSeq" id="XP_005773678.1">
    <property type="nucleotide sequence ID" value="XM_005773621.1"/>
</dbReference>
<keyword evidence="4 11" id="KW-0812">Transmembrane</keyword>
<dbReference type="PANTHER" id="PTHR13046">
    <property type="entry name" value="PROTEASE U48 CAAX PRENYL PROTEASE RCE1"/>
    <property type="match status" value="1"/>
</dbReference>
<evidence type="ECO:0000259" key="12">
    <source>
        <dbReference type="Pfam" id="PF02517"/>
    </source>
</evidence>
<dbReference type="GeneID" id="17257538"/>
<protein>
    <recommendedName>
        <fullName evidence="10">intramembrane prenyl-peptidase Rce1</fullName>
        <ecNumber evidence="10">3.4.26.1</ecNumber>
    </recommendedName>
</protein>
<name>A0A0D3IJD6_EMIH1</name>
<dbReference type="EnsemblProtists" id="EOD21249">
    <property type="protein sequence ID" value="EOD21249"/>
    <property type="gene ID" value="EMIHUDRAFT_47221"/>
</dbReference>
<evidence type="ECO:0000256" key="5">
    <source>
        <dbReference type="ARBA" id="ARBA00022801"/>
    </source>
</evidence>
<evidence type="ECO:0000313" key="14">
    <source>
        <dbReference type="Proteomes" id="UP000013827"/>
    </source>
</evidence>
<keyword evidence="6" id="KW-0256">Endoplasmic reticulum</keyword>
<reference evidence="14" key="1">
    <citation type="journal article" date="2013" name="Nature">
        <title>Pan genome of the phytoplankton Emiliania underpins its global distribution.</title>
        <authorList>
            <person name="Read B.A."/>
            <person name="Kegel J."/>
            <person name="Klute M.J."/>
            <person name="Kuo A."/>
            <person name="Lefebvre S.C."/>
            <person name="Maumus F."/>
            <person name="Mayer C."/>
            <person name="Miller J."/>
            <person name="Monier A."/>
            <person name="Salamov A."/>
            <person name="Young J."/>
            <person name="Aguilar M."/>
            <person name="Claverie J.M."/>
            <person name="Frickenhaus S."/>
            <person name="Gonzalez K."/>
            <person name="Herman E.K."/>
            <person name="Lin Y.C."/>
            <person name="Napier J."/>
            <person name="Ogata H."/>
            <person name="Sarno A.F."/>
            <person name="Shmutz J."/>
            <person name="Schroeder D."/>
            <person name="de Vargas C."/>
            <person name="Verret F."/>
            <person name="von Dassow P."/>
            <person name="Valentin K."/>
            <person name="Van de Peer Y."/>
            <person name="Wheeler G."/>
            <person name="Dacks J.B."/>
            <person name="Delwiche C.F."/>
            <person name="Dyhrman S.T."/>
            <person name="Glockner G."/>
            <person name="John U."/>
            <person name="Richards T."/>
            <person name="Worden A.Z."/>
            <person name="Zhang X."/>
            <person name="Grigoriev I.V."/>
            <person name="Allen A.E."/>
            <person name="Bidle K."/>
            <person name="Borodovsky M."/>
            <person name="Bowler C."/>
            <person name="Brownlee C."/>
            <person name="Cock J.M."/>
            <person name="Elias M."/>
            <person name="Gladyshev V.N."/>
            <person name="Groth M."/>
            <person name="Guda C."/>
            <person name="Hadaegh A."/>
            <person name="Iglesias-Rodriguez M.D."/>
            <person name="Jenkins J."/>
            <person name="Jones B.M."/>
            <person name="Lawson T."/>
            <person name="Leese F."/>
            <person name="Lindquist E."/>
            <person name="Lobanov A."/>
            <person name="Lomsadze A."/>
            <person name="Malik S.B."/>
            <person name="Marsh M.E."/>
            <person name="Mackinder L."/>
            <person name="Mock T."/>
            <person name="Mueller-Roeber B."/>
            <person name="Pagarete A."/>
            <person name="Parker M."/>
            <person name="Probert I."/>
            <person name="Quesneville H."/>
            <person name="Raines C."/>
            <person name="Rensing S.A."/>
            <person name="Riano-Pachon D.M."/>
            <person name="Richier S."/>
            <person name="Rokitta S."/>
            <person name="Shiraiwa Y."/>
            <person name="Soanes D.M."/>
            <person name="van der Giezen M."/>
            <person name="Wahlund T.M."/>
            <person name="Williams B."/>
            <person name="Wilson W."/>
            <person name="Wolfe G."/>
            <person name="Wurch L.L."/>
        </authorList>
    </citation>
    <scope>NUCLEOTIDE SEQUENCE</scope>
</reference>
<evidence type="ECO:0000256" key="7">
    <source>
        <dbReference type="ARBA" id="ARBA00022989"/>
    </source>
</evidence>
<dbReference type="RefSeq" id="XP_005763800.1">
    <property type="nucleotide sequence ID" value="XM_005763743.1"/>
</dbReference>
<dbReference type="GO" id="GO:0005789">
    <property type="term" value="C:endoplasmic reticulum membrane"/>
    <property type="evidence" value="ECO:0007669"/>
    <property type="project" value="UniProtKB-SubCell"/>
</dbReference>
<proteinExistence type="inferred from homology"/>
<dbReference type="GO" id="GO:0004222">
    <property type="term" value="F:metalloendopeptidase activity"/>
    <property type="evidence" value="ECO:0007669"/>
    <property type="project" value="InterPro"/>
</dbReference>
<dbReference type="Proteomes" id="UP000013827">
    <property type="component" value="Unassembled WGS sequence"/>
</dbReference>
<dbReference type="eggNOG" id="KOG4130">
    <property type="taxonomic scope" value="Eukaryota"/>
</dbReference>
<dbReference type="EnsemblProtists" id="EOD11371">
    <property type="protein sequence ID" value="EOD11371"/>
    <property type="gene ID" value="EMIHUDRAFT_47218"/>
</dbReference>
<dbReference type="Pfam" id="PF02517">
    <property type="entry name" value="Rce1-like"/>
    <property type="match status" value="1"/>
</dbReference>
<evidence type="ECO:0000256" key="8">
    <source>
        <dbReference type="ARBA" id="ARBA00023136"/>
    </source>
</evidence>
<keyword evidence="14" id="KW-1185">Reference proteome</keyword>
<evidence type="ECO:0000256" key="9">
    <source>
        <dbReference type="ARBA" id="ARBA00047280"/>
    </source>
</evidence>
<dbReference type="HOGENOM" id="CLU_049909_3_2_1"/>
<comment type="subcellular location">
    <subcellularLocation>
        <location evidence="1">Endoplasmic reticulum membrane</location>
        <topology evidence="1">Multi-pass membrane protein</topology>
    </subcellularLocation>
</comment>
<dbReference type="OMA" id="NILACFI"/>
<dbReference type="STRING" id="2903.R1DKI3"/>
<organism evidence="13 14">
    <name type="scientific">Emiliania huxleyi (strain CCMP1516)</name>
    <dbReference type="NCBI Taxonomy" id="280463"/>
    <lineage>
        <taxon>Eukaryota</taxon>
        <taxon>Haptista</taxon>
        <taxon>Haptophyta</taxon>
        <taxon>Prymnesiophyceae</taxon>
        <taxon>Isochrysidales</taxon>
        <taxon>Noelaerhabdaceae</taxon>
        <taxon>Emiliania</taxon>
    </lineage>
</organism>
<dbReference type="GO" id="GO:0071586">
    <property type="term" value="P:CAAX-box protein processing"/>
    <property type="evidence" value="ECO:0007669"/>
    <property type="project" value="InterPro"/>
</dbReference>
<evidence type="ECO:0000256" key="2">
    <source>
        <dbReference type="ARBA" id="ARBA00006897"/>
    </source>
</evidence>
<sequence length="128" mass="14059">LRRARNLLVGPLVEEWTFRACSCPLLSSAGYSDAQAVWLSAVLFGAAHIHHRYDAKVPWVAVLLQFVYTSLFGAYSSYLFLRTGLIYGPLLAHSFCNLMGLPSFGRVPGHRHAWGLAAAYLAGMASFV</sequence>
<feature type="domain" description="CAAX prenyl protease 2/Lysostaphin resistance protein A-like" evidence="12">
    <location>
        <begin position="6"/>
        <end position="99"/>
    </location>
</feature>
<dbReference type="PaxDb" id="2903-EOD11371"/>
<dbReference type="KEGG" id="ehx:EMIHUDRAFT_47221"/>
<evidence type="ECO:0000256" key="4">
    <source>
        <dbReference type="ARBA" id="ARBA00022692"/>
    </source>
</evidence>
<dbReference type="EC" id="3.4.26.1" evidence="10"/>
<comment type="catalytic activity">
    <reaction evidence="9">
        <text>Hydrolyzes the peptide bond -P2-(S-farnesyl or geranylgeranyl)C-P1'-P2'-P3'-COOH where P1' and P2' are amino acids with aliphatic sidechains and P3' is any C-terminal residue.</text>
        <dbReference type="EC" id="3.4.26.1"/>
    </reaction>
</comment>
<evidence type="ECO:0000256" key="6">
    <source>
        <dbReference type="ARBA" id="ARBA00022824"/>
    </source>
</evidence>
<dbReference type="InterPro" id="IPR039731">
    <property type="entry name" value="Rce1"/>
</dbReference>
<keyword evidence="3" id="KW-0645">Protease</keyword>
<evidence type="ECO:0000256" key="3">
    <source>
        <dbReference type="ARBA" id="ARBA00022670"/>
    </source>
</evidence>
<feature type="transmembrane region" description="Helical" evidence="11">
    <location>
        <begin position="59"/>
        <end position="81"/>
    </location>
</feature>
<evidence type="ECO:0000256" key="10">
    <source>
        <dbReference type="ARBA" id="ARBA00049729"/>
    </source>
</evidence>
<accession>A0A0D3IJD6</accession>
<dbReference type="PANTHER" id="PTHR13046:SF0">
    <property type="entry name" value="CAAX PRENYL PROTEASE 2"/>
    <property type="match status" value="1"/>
</dbReference>
<evidence type="ECO:0000256" key="11">
    <source>
        <dbReference type="SAM" id="Phobius"/>
    </source>
</evidence>
<evidence type="ECO:0000313" key="13">
    <source>
        <dbReference type="EnsemblProtists" id="EOD11371"/>
    </source>
</evidence>
<dbReference type="InterPro" id="IPR003675">
    <property type="entry name" value="Rce1/LyrA-like_dom"/>
</dbReference>
<dbReference type="AlphaFoldDB" id="A0A0D3IJD6"/>
<keyword evidence="5" id="KW-0378">Hydrolase</keyword>
<dbReference type="KEGG" id="ehx:EMIHUDRAFT_47218"/>
<keyword evidence="8 11" id="KW-0472">Membrane</keyword>
<dbReference type="GeneID" id="17266806"/>
<comment type="similarity">
    <text evidence="2">Belongs to the peptidase U48 family.</text>
</comment>
<evidence type="ECO:0000256" key="1">
    <source>
        <dbReference type="ARBA" id="ARBA00004477"/>
    </source>
</evidence>